<feature type="region of interest" description="Disordered" evidence="1">
    <location>
        <begin position="121"/>
        <end position="156"/>
    </location>
</feature>
<evidence type="ECO:0000313" key="4">
    <source>
        <dbReference type="Proteomes" id="UP000002494"/>
    </source>
</evidence>
<name>F7FF61_RAT</name>
<dbReference type="InterPro" id="IPR012492">
    <property type="entry name" value="RED_C"/>
</dbReference>
<reference evidence="3" key="1">
    <citation type="submission" date="2024-01" db="EMBL/GenBank/DDBJ databases">
        <title>GRCr8: a new rat reference genome assembly contstructed from accurate long reads and long range scaffolding.</title>
        <authorList>
            <person name="Doris P.A."/>
            <person name="Kalbfleisch T."/>
            <person name="Li K."/>
            <person name="Howe K."/>
            <person name="Wood J."/>
        </authorList>
    </citation>
    <scope>NUCLEOTIDE SEQUENCE [LARGE SCALE GENOMIC DNA]</scope>
    <source>
        <strain evidence="3">Brown Norway</strain>
    </source>
</reference>
<organism evidence="3 4">
    <name type="scientific">Rattus norvegicus</name>
    <name type="common">Rat</name>
    <dbReference type="NCBI Taxonomy" id="10116"/>
    <lineage>
        <taxon>Eukaryota</taxon>
        <taxon>Metazoa</taxon>
        <taxon>Chordata</taxon>
        <taxon>Craniata</taxon>
        <taxon>Vertebrata</taxon>
        <taxon>Euteleostomi</taxon>
        <taxon>Mammalia</taxon>
        <taxon>Eutheria</taxon>
        <taxon>Euarchontoglires</taxon>
        <taxon>Glires</taxon>
        <taxon>Rodentia</taxon>
        <taxon>Myomorpha</taxon>
        <taxon>Muroidea</taxon>
        <taxon>Muridae</taxon>
        <taxon>Murinae</taxon>
        <taxon>Rattus</taxon>
    </lineage>
</organism>
<reference evidence="3" key="2">
    <citation type="submission" date="2025-08" db="UniProtKB">
        <authorList>
            <consortium name="Ensembl"/>
        </authorList>
    </citation>
    <scope>IDENTIFICATION</scope>
    <source>
        <strain evidence="3">Brown Norway</strain>
    </source>
</reference>
<dbReference type="Proteomes" id="UP000002494">
    <property type="component" value="Chromosome 16"/>
</dbReference>
<dbReference type="Ensembl" id="ENSRNOT00000012906.7">
    <property type="protein sequence ID" value="ENSRNOP00000012906.5"/>
    <property type="gene ID" value="ENSRNOG00000009738.7"/>
</dbReference>
<accession>F7FF61</accession>
<feature type="domain" description="Protein RED C-terminal" evidence="2">
    <location>
        <begin position="1"/>
        <end position="68"/>
    </location>
</feature>
<evidence type="ECO:0000313" key="3">
    <source>
        <dbReference type="Ensembl" id="ENSRNOP00000012906.5"/>
    </source>
</evidence>
<reference evidence="3" key="3">
    <citation type="submission" date="2025-09" db="UniProtKB">
        <authorList>
            <consortium name="Ensembl"/>
        </authorList>
    </citation>
    <scope>IDENTIFICATION</scope>
    <source>
        <strain evidence="3">Brown Norway</strain>
    </source>
</reference>
<dbReference type="HOGENOM" id="CLU_838239_0_0_1"/>
<dbReference type="AlphaFoldDB" id="F7FF61"/>
<evidence type="ECO:0000259" key="2">
    <source>
        <dbReference type="Pfam" id="PF07807"/>
    </source>
</evidence>
<feature type="compositionally biased region" description="Acidic residues" evidence="1">
    <location>
        <begin position="131"/>
        <end position="151"/>
    </location>
</feature>
<keyword evidence="4" id="KW-1185">Reference proteome</keyword>
<dbReference type="PANTHER" id="PTHR12765">
    <property type="entry name" value="RED PROTEIN IK FACTOR CYTOKINE IK"/>
    <property type="match status" value="1"/>
</dbReference>
<dbReference type="Pfam" id="PF07807">
    <property type="entry name" value="RED_C"/>
    <property type="match status" value="1"/>
</dbReference>
<dbReference type="InterPro" id="IPR039896">
    <property type="entry name" value="Red-like"/>
</dbReference>
<evidence type="ECO:0000256" key="1">
    <source>
        <dbReference type="SAM" id="MobiDB-lite"/>
    </source>
</evidence>
<sequence>MDQGNKKGPLGRWDFDTQEEYSEYMNNKEALPKAAFQYGIKMSEGRETRRFKETNDKAELDRQWKKIRINSSSGLRDRMNNTCPHPNPSDVFFAQEILDFNSRPILPNNDVDWEIHNSQDYTEKPCQNNDDHDDDDDDDDGDNDGDDDDNNDDIKMNKMSDEEFKFLLVLITNDLKSQQHIWLRVHRRKETLMVTKTITEELPKGFHPWCCKAASVKPVPQKLISRRETTAVCHVAQPLSTINHNHSSCKVPARPSSVSAAPQSCNCNCQTKGTMGTGTSHSAESLQTDQAMCAGPLDQNFFLSVHHSAVISGQGQHQEEGAMLDALLADKR</sequence>
<dbReference type="GeneTree" id="ENSGT00940000165879"/>
<proteinExistence type="predicted"/>
<protein>
    <recommendedName>
        <fullName evidence="2">Protein RED C-terminal domain-containing protein</fullName>
    </recommendedName>
</protein>